<protein>
    <submittedName>
        <fullName evidence="1">Uncharacterized protein</fullName>
    </submittedName>
</protein>
<evidence type="ECO:0000313" key="1">
    <source>
        <dbReference type="EMBL" id="KAF3859802.1"/>
    </source>
</evidence>
<name>A0A7J5ZD92_DISMA</name>
<sequence>MSWTEQQGQESLISRLEQLKDVQHSFHAKNRASAQQIVKEIEDQHIDEIMKSVHIFSAAGKHFSNSNQSYKFLIEGGFVARRSDERSFNCVATDQALEQTINREGKSEGGVIGLTLKKGALTRWLMTRHSLNESGFQTFSDLAERVLKRIFHFYQEREKYVVLPWFLTDMTTQTPLSNKRDKDMEQLEMQDQHMRYLSRSGNTAMLSAFVSNYITRTGPCRLTEDQTIILVGGFEDTEETKTILKDRVESLVDLMSDQEEADTRIVLHAIHLAKTYKRVIIKCDDTDVLVLLLYYASCSMFGSALVLMHKGKTGKERFVPIKMICEKLGKALCQCLPACHALTKLENQLLSQKCRSIWMS</sequence>
<comment type="caution">
    <text evidence="1">The sequence shown here is derived from an EMBL/GenBank/DDBJ whole genome shotgun (WGS) entry which is preliminary data.</text>
</comment>
<evidence type="ECO:0000313" key="2">
    <source>
        <dbReference type="Proteomes" id="UP000518266"/>
    </source>
</evidence>
<reference evidence="1 2" key="1">
    <citation type="submission" date="2020-03" db="EMBL/GenBank/DDBJ databases">
        <title>Dissostichus mawsoni Genome sequencing and assembly.</title>
        <authorList>
            <person name="Park H."/>
        </authorList>
    </citation>
    <scope>NUCLEOTIDE SEQUENCE [LARGE SCALE GENOMIC DNA]</scope>
    <source>
        <strain evidence="1">DM0001</strain>
        <tissue evidence="1">Muscle</tissue>
    </source>
</reference>
<keyword evidence="2" id="KW-1185">Reference proteome</keyword>
<dbReference type="PANTHER" id="PTHR47018:SF1">
    <property type="entry name" value="TESMIN_TSO1-LIKE CXC DOMAIN-CONTAINING PROTEIN"/>
    <property type="match status" value="1"/>
</dbReference>
<dbReference type="PANTHER" id="PTHR47018">
    <property type="entry name" value="CXC DOMAIN-CONTAINING PROTEIN-RELATED"/>
    <property type="match status" value="1"/>
</dbReference>
<gene>
    <name evidence="1" type="ORF">F7725_000057</name>
</gene>
<proteinExistence type="predicted"/>
<dbReference type="Proteomes" id="UP000518266">
    <property type="component" value="Unassembled WGS sequence"/>
</dbReference>
<accession>A0A7J5ZD92</accession>
<dbReference type="EMBL" id="JAAKFY010000002">
    <property type="protein sequence ID" value="KAF3859802.1"/>
    <property type="molecule type" value="Genomic_DNA"/>
</dbReference>
<dbReference type="AlphaFoldDB" id="A0A7J5ZD92"/>
<organism evidence="1 2">
    <name type="scientific">Dissostichus mawsoni</name>
    <name type="common">Antarctic cod</name>
    <dbReference type="NCBI Taxonomy" id="36200"/>
    <lineage>
        <taxon>Eukaryota</taxon>
        <taxon>Metazoa</taxon>
        <taxon>Chordata</taxon>
        <taxon>Craniata</taxon>
        <taxon>Vertebrata</taxon>
        <taxon>Euteleostomi</taxon>
        <taxon>Actinopterygii</taxon>
        <taxon>Neopterygii</taxon>
        <taxon>Teleostei</taxon>
        <taxon>Neoteleostei</taxon>
        <taxon>Acanthomorphata</taxon>
        <taxon>Eupercaria</taxon>
        <taxon>Perciformes</taxon>
        <taxon>Notothenioidei</taxon>
        <taxon>Nototheniidae</taxon>
        <taxon>Dissostichus</taxon>
    </lineage>
</organism>
<dbReference type="OrthoDB" id="8060926at2759"/>